<feature type="region of interest" description="Disordered" evidence="7">
    <location>
        <begin position="1"/>
        <end position="20"/>
    </location>
</feature>
<dbReference type="EMBL" id="OU895880">
    <property type="protein sequence ID" value="CAG9811186.1"/>
    <property type="molecule type" value="Genomic_DNA"/>
</dbReference>
<dbReference type="SUPFAM" id="SSF82866">
    <property type="entry name" value="Multidrug efflux transporter AcrB transmembrane domain"/>
    <property type="match status" value="2"/>
</dbReference>
<evidence type="ECO:0000313" key="10">
    <source>
        <dbReference type="EMBL" id="CAG9811186.1"/>
    </source>
</evidence>
<dbReference type="AlphaFoldDB" id="A0A9N9S8B1"/>
<dbReference type="GO" id="GO:0008158">
    <property type="term" value="F:hedgehog receptor activity"/>
    <property type="evidence" value="ECO:0007669"/>
    <property type="project" value="TreeGrafter"/>
</dbReference>
<feature type="compositionally biased region" description="Basic and acidic residues" evidence="7">
    <location>
        <begin position="1266"/>
        <end position="1276"/>
    </location>
</feature>
<dbReference type="PANTHER" id="PTHR46022:SF1">
    <property type="entry name" value="PROTEIN PATCHED"/>
    <property type="match status" value="1"/>
</dbReference>
<dbReference type="GO" id="GO:0045879">
    <property type="term" value="P:negative regulation of smoothened signaling pathway"/>
    <property type="evidence" value="ECO:0007669"/>
    <property type="project" value="TreeGrafter"/>
</dbReference>
<protein>
    <recommendedName>
        <fullName evidence="9">SSD domain-containing protein</fullName>
    </recommendedName>
</protein>
<feature type="transmembrane region" description="Helical" evidence="8">
    <location>
        <begin position="935"/>
        <end position="958"/>
    </location>
</feature>
<dbReference type="InterPro" id="IPR000731">
    <property type="entry name" value="SSD"/>
</dbReference>
<reference evidence="10" key="1">
    <citation type="submission" date="2022-01" db="EMBL/GenBank/DDBJ databases">
        <authorList>
            <person name="King R."/>
        </authorList>
    </citation>
    <scope>NUCLEOTIDE SEQUENCE</scope>
</reference>
<dbReference type="Gene3D" id="1.20.1640.10">
    <property type="entry name" value="Multidrug efflux transporter AcrB transmembrane domain"/>
    <property type="match status" value="2"/>
</dbReference>
<keyword evidence="6" id="KW-0325">Glycoprotein</keyword>
<evidence type="ECO:0000259" key="9">
    <source>
        <dbReference type="PROSITE" id="PS50156"/>
    </source>
</evidence>
<keyword evidence="5 8" id="KW-0472">Membrane</keyword>
<feature type="region of interest" description="Disordered" evidence="7">
    <location>
        <begin position="1253"/>
        <end position="1276"/>
    </location>
</feature>
<feature type="transmembrane region" description="Helical" evidence="8">
    <location>
        <begin position="474"/>
        <end position="500"/>
    </location>
</feature>
<feature type="transmembrane region" description="Helical" evidence="8">
    <location>
        <begin position="991"/>
        <end position="1016"/>
    </location>
</feature>
<dbReference type="Proteomes" id="UP001153620">
    <property type="component" value="Chromosome 4"/>
</dbReference>
<organism evidence="10 11">
    <name type="scientific">Chironomus riparius</name>
    <dbReference type="NCBI Taxonomy" id="315576"/>
    <lineage>
        <taxon>Eukaryota</taxon>
        <taxon>Metazoa</taxon>
        <taxon>Ecdysozoa</taxon>
        <taxon>Arthropoda</taxon>
        <taxon>Hexapoda</taxon>
        <taxon>Insecta</taxon>
        <taxon>Pterygota</taxon>
        <taxon>Neoptera</taxon>
        <taxon>Endopterygota</taxon>
        <taxon>Diptera</taxon>
        <taxon>Nematocera</taxon>
        <taxon>Chironomoidea</taxon>
        <taxon>Chironomidae</taxon>
        <taxon>Chironominae</taxon>
        <taxon>Chironomus</taxon>
    </lineage>
</organism>
<name>A0A9N9S8B1_9DIPT</name>
<dbReference type="InterPro" id="IPR053958">
    <property type="entry name" value="HMGCR/SNAP/NPC1-like_SSD"/>
</dbReference>
<evidence type="ECO:0000256" key="2">
    <source>
        <dbReference type="ARBA" id="ARBA00005585"/>
    </source>
</evidence>
<evidence type="ECO:0000313" key="11">
    <source>
        <dbReference type="Proteomes" id="UP001153620"/>
    </source>
</evidence>
<evidence type="ECO:0000256" key="7">
    <source>
        <dbReference type="SAM" id="MobiDB-lite"/>
    </source>
</evidence>
<feature type="transmembrane region" description="Helical" evidence="8">
    <location>
        <begin position="665"/>
        <end position="683"/>
    </location>
</feature>
<feature type="transmembrane region" description="Helical" evidence="8">
    <location>
        <begin position="548"/>
        <end position="569"/>
    </location>
</feature>
<evidence type="ECO:0000256" key="4">
    <source>
        <dbReference type="ARBA" id="ARBA00022989"/>
    </source>
</evidence>
<feature type="transmembrane region" description="Helical" evidence="8">
    <location>
        <begin position="79"/>
        <end position="101"/>
    </location>
</feature>
<dbReference type="Pfam" id="PF12349">
    <property type="entry name" value="Sterol-sensing"/>
    <property type="match status" value="1"/>
</dbReference>
<comment type="subcellular location">
    <subcellularLocation>
        <location evidence="1">Membrane</location>
        <topology evidence="1">Multi-pass membrane protein</topology>
    </subcellularLocation>
</comment>
<comment type="similarity">
    <text evidence="2">Belongs to the patched family.</text>
</comment>
<feature type="transmembrane region" description="Helical" evidence="8">
    <location>
        <begin position="575"/>
        <end position="600"/>
    </location>
</feature>
<evidence type="ECO:0000256" key="8">
    <source>
        <dbReference type="SAM" id="Phobius"/>
    </source>
</evidence>
<keyword evidence="4 8" id="KW-1133">Transmembrane helix</keyword>
<dbReference type="GO" id="GO:0005886">
    <property type="term" value="C:plasma membrane"/>
    <property type="evidence" value="ECO:0007669"/>
    <property type="project" value="TreeGrafter"/>
</dbReference>
<feature type="transmembrane region" description="Helical" evidence="8">
    <location>
        <begin position="1062"/>
        <end position="1089"/>
    </location>
</feature>
<keyword evidence="3 8" id="KW-0812">Transmembrane</keyword>
<feature type="transmembrane region" description="Helical" evidence="8">
    <location>
        <begin position="506"/>
        <end position="527"/>
    </location>
</feature>
<dbReference type="OrthoDB" id="5873834at2759"/>
<feature type="transmembrane region" description="Helical" evidence="8">
    <location>
        <begin position="443"/>
        <end position="462"/>
    </location>
</feature>
<feature type="compositionally biased region" description="Low complexity" evidence="7">
    <location>
        <begin position="1253"/>
        <end position="1264"/>
    </location>
</feature>
<proteinExistence type="inferred from homology"/>
<evidence type="ECO:0000256" key="1">
    <source>
        <dbReference type="ARBA" id="ARBA00004141"/>
    </source>
</evidence>
<dbReference type="GO" id="GO:0097108">
    <property type="term" value="F:hedgehog family protein binding"/>
    <property type="evidence" value="ECO:0007669"/>
    <property type="project" value="TreeGrafter"/>
</dbReference>
<evidence type="ECO:0000256" key="3">
    <source>
        <dbReference type="ARBA" id="ARBA00022692"/>
    </source>
</evidence>
<feature type="domain" description="SSD" evidence="9">
    <location>
        <begin position="442"/>
        <end position="600"/>
    </location>
</feature>
<evidence type="ECO:0000256" key="5">
    <source>
        <dbReference type="ARBA" id="ARBA00023136"/>
    </source>
</evidence>
<dbReference type="PANTHER" id="PTHR46022">
    <property type="entry name" value="PROTEIN PATCHED"/>
    <property type="match status" value="1"/>
</dbReference>
<dbReference type="GO" id="GO:0005119">
    <property type="term" value="F:smoothened binding"/>
    <property type="evidence" value="ECO:0007669"/>
    <property type="project" value="TreeGrafter"/>
</dbReference>
<sequence>MGLPINDPIPRVPEPHPEASVEDEKLYSDLYIRTSWFDAALALDQIEKGKADGRRTSIYLRHLFQSHFFKIGRSIDKHAGIIIFMAALILGTFCVGLKSVIIHSNVNQLWLEVGGSLEQELAYTEKYLGYIDTSINNQLLIQTLKDEDSTILYDQALLAHLKVVKQALSVDVFIGEVTWTLKDLCQLPSSPRFDEHFMEQILEIVIPCAIITPLDCFWEGSKLLGPDREPHIPLLNNKFGIISWQSLDPAKLLEEASKSFNTEEKSSKSDQGMIAKVEQYMKQAGITTGYIRKPCLNPYDPQCPDSAPNKKSRQIPDIGAALSGGCYGYAMNFMHWPEELIVGGAEKNATNHIRKAKALQTVIQLMSEQELYDHWNDNYKTHYAGWSLKKAKEVLNAWQEKFSNEVRKLMREEGNTTYAAYDFHAFSSTTLNNSLRSNSKPDFIHLSICVLIIIVYTGLVLYRFGDPVNGQSGVGMFGILLLCASTAAGLGVCSLLGIPFNVSTTQVVPLIALGLAVDQIFILTHGYDSRRNSNEQMHTAQILKKYGLSVLFNGASTASAFLGAALLPIPILRAFALQATILITVNLIAILFVFPAFITLDLRRRRSSHMDIFCCLPTFTPPRPMEQYNLKSNEHNDSLLNKPKKCQKLTTKLYIDIILNGKMKALGILTILAVFGCSAYATVKLQDGFELTDLIPKNTSEHNFISAQSNLFGFYNIYAVTQGNFEYPQNQKLLREYHEAFIRVPYIIKNDNGGLPDFWLNQFRDWLKSLQFAFDRDYRNGAISKERWYANASADGILAFKLLAQTGHVDNPIDKSLITHNRLVNSEGIINPKAFYNYLSAWAWNDAAYGASQSNLRPSPRMWIHSPKDKHMEIPKSAPLSYTQLPFYLHGLYTTKDIKNVIEEIRELCTKFNARGLPNYPSGIPFLYWAQYFNLHILIGIALAGSIIVTFVLSLIYLQSMSAAVLVVLNALFVFAQLFGAMLVLDVKLSAIAAVVLIASIGLSICFTANITLGFLTSIGNRERRLRLALEHTIPYICHSITTSVLILLILYFSPFEFVVKHFFYLLITFWILCAVNSLFHYPMLLLLFGMKPELIPYQHQNRISTPSPQLKSVNSQKSNKAITLHNKRTCRKKSHHCHVKNTNLNNEPSLTTITEEPSWQSSASSISNASGYISDGNVSHKSKNFSIPRVHNNTKEDNLGNITIDAATAAAQQAFKSIIVQPEVTVETHHNGSQQNTKVTATANIKLEFTTGGTSTQTQTQPQAEVKKDININCS</sequence>
<accession>A0A9N9S8B1</accession>
<keyword evidence="11" id="KW-1185">Reference proteome</keyword>
<feature type="transmembrane region" description="Helical" evidence="8">
    <location>
        <begin position="1036"/>
        <end position="1056"/>
    </location>
</feature>
<evidence type="ECO:0000256" key="6">
    <source>
        <dbReference type="ARBA" id="ARBA00023180"/>
    </source>
</evidence>
<dbReference type="PROSITE" id="PS50156">
    <property type="entry name" value="SSD"/>
    <property type="match status" value="1"/>
</dbReference>
<gene>
    <name evidence="10" type="ORF">CHIRRI_LOCUS13995</name>
</gene>
<reference evidence="10" key="2">
    <citation type="submission" date="2022-10" db="EMBL/GenBank/DDBJ databases">
        <authorList>
            <consortium name="ENA_rothamsted_submissions"/>
            <consortium name="culmorum"/>
            <person name="King R."/>
        </authorList>
    </citation>
    <scope>NUCLEOTIDE SEQUENCE</scope>
</reference>
<feature type="transmembrane region" description="Helical" evidence="8">
    <location>
        <begin position="965"/>
        <end position="985"/>
    </location>
</feature>